<dbReference type="GO" id="GO:0032040">
    <property type="term" value="C:small-subunit processome"/>
    <property type="evidence" value="ECO:0007669"/>
    <property type="project" value="TreeGrafter"/>
</dbReference>
<proteinExistence type="predicted"/>
<feature type="region of interest" description="Disordered" evidence="1">
    <location>
        <begin position="129"/>
        <end position="200"/>
    </location>
</feature>
<dbReference type="PANTHER" id="PTHR13237:SF9">
    <property type="entry name" value="NEUROGUIDIN"/>
    <property type="match status" value="1"/>
</dbReference>
<evidence type="ECO:0000256" key="1">
    <source>
        <dbReference type="SAM" id="MobiDB-lite"/>
    </source>
</evidence>
<reference evidence="2 3" key="1">
    <citation type="journal article" date="2018" name="Mol. Plant">
        <title>The genome of Artemisia annua provides insight into the evolution of Asteraceae family and artemisinin biosynthesis.</title>
        <authorList>
            <person name="Shen Q."/>
            <person name="Zhang L."/>
            <person name="Liao Z."/>
            <person name="Wang S."/>
            <person name="Yan T."/>
            <person name="Shi P."/>
            <person name="Liu M."/>
            <person name="Fu X."/>
            <person name="Pan Q."/>
            <person name="Wang Y."/>
            <person name="Lv Z."/>
            <person name="Lu X."/>
            <person name="Zhang F."/>
            <person name="Jiang W."/>
            <person name="Ma Y."/>
            <person name="Chen M."/>
            <person name="Hao X."/>
            <person name="Li L."/>
            <person name="Tang Y."/>
            <person name="Lv G."/>
            <person name="Zhou Y."/>
            <person name="Sun X."/>
            <person name="Brodelius P.E."/>
            <person name="Rose J.K.C."/>
            <person name="Tang K."/>
        </authorList>
    </citation>
    <scope>NUCLEOTIDE SEQUENCE [LARGE SCALE GENOMIC DNA]</scope>
    <source>
        <strain evidence="3">cv. Huhao1</strain>
        <tissue evidence="2">Leaf</tissue>
    </source>
</reference>
<dbReference type="STRING" id="35608.A0A2U1LSK0"/>
<dbReference type="Proteomes" id="UP000245207">
    <property type="component" value="Unassembled WGS sequence"/>
</dbReference>
<organism evidence="2 3">
    <name type="scientific">Artemisia annua</name>
    <name type="common">Sweet wormwood</name>
    <dbReference type="NCBI Taxonomy" id="35608"/>
    <lineage>
        <taxon>Eukaryota</taxon>
        <taxon>Viridiplantae</taxon>
        <taxon>Streptophyta</taxon>
        <taxon>Embryophyta</taxon>
        <taxon>Tracheophyta</taxon>
        <taxon>Spermatophyta</taxon>
        <taxon>Magnoliopsida</taxon>
        <taxon>eudicotyledons</taxon>
        <taxon>Gunneridae</taxon>
        <taxon>Pentapetalae</taxon>
        <taxon>asterids</taxon>
        <taxon>campanulids</taxon>
        <taxon>Asterales</taxon>
        <taxon>Asteraceae</taxon>
        <taxon>Asteroideae</taxon>
        <taxon>Anthemideae</taxon>
        <taxon>Artemisiinae</taxon>
        <taxon>Artemisia</taxon>
    </lineage>
</organism>
<feature type="compositionally biased region" description="Basic and acidic residues" evidence="1">
    <location>
        <begin position="182"/>
        <end position="200"/>
    </location>
</feature>
<dbReference type="EMBL" id="PKPP01007968">
    <property type="protein sequence ID" value="PWA51970.1"/>
    <property type="molecule type" value="Genomic_DNA"/>
</dbReference>
<sequence>MTVEVMEETKLSSSDKKIEREAPQLVTVLKDIKGGLDDLRAKVQLLTSKVKSGLYPTTEGISYLEAKHLLLLNYCQSLVYYLLRKAKGLPIQGHPLVQSLLETRLFLEKIRPIDKKLQYQIQKLTRVTENPADGVGSDDKKSHEADDSLKLRPNPDMLITKVGPEDGDGVYRPPKIAPASMDETKTSKQERNASRKEKQAFRQALQSEYARDLMNDLEGRPEEMREVIGTEDRDVTRYKAKLEDRARREEELFTRAPLSSMEKKQLKHMRKSRSGLSGLADSFYDDIKSLPLEDGAGGPETPFLDSDGGDRKFKRRKMLSNCDANYGEDSRAIWTPNLARRYALFHEGKNPFTQIYAIGLYYLPLIRHNVFVLHTLILATKVQSGFYFSNQPHVYTTTKIVTHQPILPFPNLLHHHHWKVLKPPTNSKNAKNYLFPPFTRSSSIDKALIFIITESTPVMHSVDELEYSETLITNQDLN</sequence>
<protein>
    <submittedName>
        <fullName evidence="2">Sas10/Utp3/C1D</fullName>
    </submittedName>
</protein>
<gene>
    <name evidence="2" type="ORF">CTI12_AA459570</name>
</gene>
<dbReference type="InterPro" id="IPR007146">
    <property type="entry name" value="Sas10/Utp3/C1D"/>
</dbReference>
<dbReference type="GO" id="GO:0000462">
    <property type="term" value="P:maturation of SSU-rRNA from tricistronic rRNA transcript (SSU-rRNA, 5.8S rRNA, LSU-rRNA)"/>
    <property type="evidence" value="ECO:0007669"/>
    <property type="project" value="TreeGrafter"/>
</dbReference>
<comment type="caution">
    <text evidence="2">The sequence shown here is derived from an EMBL/GenBank/DDBJ whole genome shotgun (WGS) entry which is preliminary data.</text>
</comment>
<keyword evidence="3" id="KW-1185">Reference proteome</keyword>
<dbReference type="PANTHER" id="PTHR13237">
    <property type="entry name" value="SOMETHING ABOUT SILENCING PROTEIN 10-RELATED"/>
    <property type="match status" value="1"/>
</dbReference>
<feature type="compositionally biased region" description="Basic and acidic residues" evidence="1">
    <location>
        <begin position="137"/>
        <end position="150"/>
    </location>
</feature>
<evidence type="ECO:0000313" key="3">
    <source>
        <dbReference type="Proteomes" id="UP000245207"/>
    </source>
</evidence>
<dbReference type="AlphaFoldDB" id="A0A2U1LSK0"/>
<evidence type="ECO:0000313" key="2">
    <source>
        <dbReference type="EMBL" id="PWA51970.1"/>
    </source>
</evidence>
<dbReference type="OrthoDB" id="203440at2759"/>
<name>A0A2U1LSK0_ARTAN</name>
<dbReference type="Pfam" id="PF04000">
    <property type="entry name" value="Sas10_Utp3"/>
    <property type="match status" value="1"/>
</dbReference>
<accession>A0A2U1LSK0</accession>